<dbReference type="EMBL" id="JFHR01000032">
    <property type="protein sequence ID" value="KEQ52903.1"/>
    <property type="molecule type" value="Genomic_DNA"/>
</dbReference>
<comment type="caution">
    <text evidence="4">The sequence shown here is derived from an EMBL/GenBank/DDBJ whole genome shotgun (WGS) entry which is preliminary data.</text>
</comment>
<dbReference type="PANTHER" id="PTHR44591">
    <property type="entry name" value="STRESS RESPONSE REGULATOR PROTEIN 1"/>
    <property type="match status" value="1"/>
</dbReference>
<dbReference type="SMART" id="SM00448">
    <property type="entry name" value="REC"/>
    <property type="match status" value="1"/>
</dbReference>
<reference evidence="4 5" key="1">
    <citation type="submission" date="2014-02" db="EMBL/GenBank/DDBJ databases">
        <title>Whole genome sequence of Sphingobium chlorophenolicum NBRC 16172.</title>
        <authorList>
            <person name="Gan H.M."/>
            <person name="Gan H.Y."/>
            <person name="Chew T.H."/>
            <person name="Savka M.A."/>
        </authorList>
    </citation>
    <scope>NUCLEOTIDE SEQUENCE [LARGE SCALE GENOMIC DNA]</scope>
    <source>
        <strain evidence="4 5">NBRC 16172</strain>
    </source>
</reference>
<dbReference type="PATRIC" id="fig|46429.4.peg.2786"/>
<evidence type="ECO:0000313" key="5">
    <source>
        <dbReference type="Proteomes" id="UP000028411"/>
    </source>
</evidence>
<dbReference type="InterPro" id="IPR001789">
    <property type="entry name" value="Sig_transdc_resp-reg_receiver"/>
</dbReference>
<accession>A0A081RCI0</accession>
<dbReference type="InterPro" id="IPR050595">
    <property type="entry name" value="Bact_response_regulator"/>
</dbReference>
<dbReference type="GO" id="GO:0000160">
    <property type="term" value="P:phosphorelay signal transduction system"/>
    <property type="evidence" value="ECO:0007669"/>
    <property type="project" value="InterPro"/>
</dbReference>
<dbReference type="Gene3D" id="3.40.50.2300">
    <property type="match status" value="1"/>
</dbReference>
<evidence type="ECO:0000313" key="4">
    <source>
        <dbReference type="EMBL" id="KEQ52903.1"/>
    </source>
</evidence>
<name>A0A081RCI0_SPHCR</name>
<dbReference type="AlphaFoldDB" id="A0A081RCI0"/>
<dbReference type="PROSITE" id="PS50110">
    <property type="entry name" value="RESPONSE_REGULATORY"/>
    <property type="match status" value="1"/>
</dbReference>
<evidence type="ECO:0000256" key="2">
    <source>
        <dbReference type="PROSITE-ProRule" id="PRU00169"/>
    </source>
</evidence>
<feature type="domain" description="Response regulatory" evidence="3">
    <location>
        <begin position="1"/>
        <end position="101"/>
    </location>
</feature>
<dbReference type="PANTHER" id="PTHR44591:SF25">
    <property type="entry name" value="CHEMOTAXIS TWO-COMPONENT RESPONSE REGULATOR"/>
    <property type="match status" value="1"/>
</dbReference>
<sequence length="107" mass="11369">MQLLLQGRGFQVRSFADPEALVADVKANNPACLVTDYRMAGCNGVEVLDRLRTAGWSGSAILVTAYGSAELLQRAMAHGFDAVIDKPCKDSALINAIRDATMGRAGN</sequence>
<organism evidence="4 5">
    <name type="scientific">Sphingobium chlorophenolicum</name>
    <dbReference type="NCBI Taxonomy" id="46429"/>
    <lineage>
        <taxon>Bacteria</taxon>
        <taxon>Pseudomonadati</taxon>
        <taxon>Pseudomonadota</taxon>
        <taxon>Alphaproteobacteria</taxon>
        <taxon>Sphingomonadales</taxon>
        <taxon>Sphingomonadaceae</taxon>
        <taxon>Sphingobium</taxon>
    </lineage>
</organism>
<dbReference type="eggNOG" id="COG4566">
    <property type="taxonomic scope" value="Bacteria"/>
</dbReference>
<proteinExistence type="predicted"/>
<dbReference type="SUPFAM" id="SSF52172">
    <property type="entry name" value="CheY-like"/>
    <property type="match status" value="1"/>
</dbReference>
<dbReference type="Proteomes" id="UP000028411">
    <property type="component" value="Unassembled WGS sequence"/>
</dbReference>
<keyword evidence="1 2" id="KW-0597">Phosphoprotein</keyword>
<evidence type="ECO:0000256" key="1">
    <source>
        <dbReference type="ARBA" id="ARBA00022553"/>
    </source>
</evidence>
<dbReference type="Pfam" id="PF00072">
    <property type="entry name" value="Response_reg"/>
    <property type="match status" value="1"/>
</dbReference>
<protein>
    <submittedName>
        <fullName evidence="4">Two-component response regulator</fullName>
    </submittedName>
</protein>
<evidence type="ECO:0000259" key="3">
    <source>
        <dbReference type="PROSITE" id="PS50110"/>
    </source>
</evidence>
<feature type="modified residue" description="4-aspartylphosphate" evidence="2">
    <location>
        <position position="36"/>
    </location>
</feature>
<dbReference type="InterPro" id="IPR011006">
    <property type="entry name" value="CheY-like_superfamily"/>
</dbReference>
<gene>
    <name evidence="4" type="ORF">BV95_02814</name>
</gene>